<dbReference type="AlphaFoldDB" id="A0A835NBV6"/>
<feature type="repeat" description="WD" evidence="7">
    <location>
        <begin position="134"/>
        <end position="166"/>
    </location>
</feature>
<accession>A0A835NBV6</accession>
<keyword evidence="4" id="KW-0968">Cytoplasmic vesicle</keyword>
<dbReference type="Gene3D" id="2.130.10.10">
    <property type="entry name" value="YVTN repeat-like/Quinoprotein amine dehydrogenase"/>
    <property type="match status" value="1"/>
</dbReference>
<dbReference type="Proteomes" id="UP000657918">
    <property type="component" value="Unassembled WGS sequence"/>
</dbReference>
<dbReference type="CDD" id="cd00200">
    <property type="entry name" value="WD40"/>
    <property type="match status" value="1"/>
</dbReference>
<evidence type="ECO:0000256" key="6">
    <source>
        <dbReference type="ARBA" id="ARBA00032920"/>
    </source>
</evidence>
<dbReference type="InterPro" id="IPR015943">
    <property type="entry name" value="WD40/YVTN_repeat-like_dom_sf"/>
</dbReference>
<dbReference type="EMBL" id="JADGMS010000001">
    <property type="protein sequence ID" value="KAF9690038.1"/>
    <property type="molecule type" value="Genomic_DNA"/>
</dbReference>
<feature type="repeat" description="WD" evidence="7">
    <location>
        <begin position="264"/>
        <end position="305"/>
    </location>
</feature>
<sequence length="349" mass="39645">MAKARADDTMKKIRFKARFTYQAYFSSSHCRLLTYFNCEMALTLKIEQEFTQSSARVKSLDLHPTQPWILTGLHSGAVCIWNYHTQTMEKSFKVTESPVRSAKFIARKHWIVTGADDKFIRVYNYETAELVKEFEAHSDYIRDVCVHPTMSCVLSSSDDKLIKMWDWEEGWLCTQTFEGHSHYVMQVVFNPEDTSIFASASLDATAKIWNLSSPAPVATLTGHSEGLNCVNFFMRDDKLYLLSGSDDFTVKVWDYETKSCIQTLEGHTHNVTSCRVHPQLPVIITTSEDKTIRLWDATTYRLENTLDYGLERVWTVGCKQGSSQVVFGCDNGTTVLKVVLADAGPTSNS</sequence>
<keyword evidence="3" id="KW-0677">Repeat</keyword>
<dbReference type="GO" id="GO:0006888">
    <property type="term" value="P:endoplasmic reticulum to Golgi vesicle-mediated transport"/>
    <property type="evidence" value="ECO:0007669"/>
    <property type="project" value="TreeGrafter"/>
</dbReference>
<evidence type="ECO:0000256" key="2">
    <source>
        <dbReference type="ARBA" id="ARBA00022574"/>
    </source>
</evidence>
<keyword evidence="2 7" id="KW-0853">WD repeat</keyword>
<dbReference type="GO" id="GO:0030126">
    <property type="term" value="C:COPI vesicle coat"/>
    <property type="evidence" value="ECO:0007669"/>
    <property type="project" value="TreeGrafter"/>
</dbReference>
<evidence type="ECO:0000313" key="9">
    <source>
        <dbReference type="Proteomes" id="UP000657918"/>
    </source>
</evidence>
<dbReference type="GO" id="GO:0006886">
    <property type="term" value="P:intracellular protein transport"/>
    <property type="evidence" value="ECO:0007669"/>
    <property type="project" value="TreeGrafter"/>
</dbReference>
<dbReference type="PROSITE" id="PS00678">
    <property type="entry name" value="WD_REPEATS_1"/>
    <property type="match status" value="1"/>
</dbReference>
<feature type="repeat" description="WD" evidence="7">
    <location>
        <begin position="177"/>
        <end position="219"/>
    </location>
</feature>
<proteinExistence type="predicted"/>
<evidence type="ECO:0000256" key="7">
    <source>
        <dbReference type="PROSITE-ProRule" id="PRU00221"/>
    </source>
</evidence>
<dbReference type="PANTHER" id="PTHR19876:SF75">
    <property type="entry name" value="COATOMER SUBUNIT BETA'-3"/>
    <property type="match status" value="1"/>
</dbReference>
<dbReference type="PANTHER" id="PTHR19876">
    <property type="entry name" value="COATOMER"/>
    <property type="match status" value="1"/>
</dbReference>
<dbReference type="InterPro" id="IPR019775">
    <property type="entry name" value="WD40_repeat_CS"/>
</dbReference>
<dbReference type="GO" id="GO:0006891">
    <property type="term" value="P:intra-Golgi vesicle-mediated transport"/>
    <property type="evidence" value="ECO:0007669"/>
    <property type="project" value="TreeGrafter"/>
</dbReference>
<organism evidence="8 9">
    <name type="scientific">Salix dunnii</name>
    <dbReference type="NCBI Taxonomy" id="1413687"/>
    <lineage>
        <taxon>Eukaryota</taxon>
        <taxon>Viridiplantae</taxon>
        <taxon>Streptophyta</taxon>
        <taxon>Embryophyta</taxon>
        <taxon>Tracheophyta</taxon>
        <taxon>Spermatophyta</taxon>
        <taxon>Magnoliopsida</taxon>
        <taxon>eudicotyledons</taxon>
        <taxon>Gunneridae</taxon>
        <taxon>Pentapetalae</taxon>
        <taxon>rosids</taxon>
        <taxon>fabids</taxon>
        <taxon>Malpighiales</taxon>
        <taxon>Salicaceae</taxon>
        <taxon>Saliceae</taxon>
        <taxon>Salix</taxon>
    </lineage>
</organism>
<comment type="subcellular location">
    <subcellularLocation>
        <location evidence="1">Cytoplasmic vesicle membrane</location>
    </subcellularLocation>
</comment>
<protein>
    <recommendedName>
        <fullName evidence="6">Beta'-coat protein</fullName>
    </recommendedName>
</protein>
<evidence type="ECO:0000256" key="4">
    <source>
        <dbReference type="ARBA" id="ARBA00023329"/>
    </source>
</evidence>
<dbReference type="OrthoDB" id="2150324at2759"/>
<dbReference type="FunFam" id="2.130.10.10:FF:000016">
    <property type="entry name" value="Coatomer alpha subunit, putative"/>
    <property type="match status" value="1"/>
</dbReference>
<dbReference type="SMART" id="SM00320">
    <property type="entry name" value="WD40"/>
    <property type="match status" value="6"/>
</dbReference>
<evidence type="ECO:0000256" key="5">
    <source>
        <dbReference type="ARBA" id="ARBA00025536"/>
    </source>
</evidence>
<comment type="function">
    <text evidence="5">The coatomer is a cytosolic protein complex that binds to dilysine motifs and reversibly associates with Golgi non-clathrin-coated vesicles, which further mediate biosynthetic protein transport from the ER, via the Golgi up to the trans Golgi network. Coatomer complex is required for budding from Golgi membranes, and is essential for the retrograde Golgi-to-ER transport of dilysine-tagged proteins.</text>
</comment>
<dbReference type="PRINTS" id="PR00320">
    <property type="entry name" value="GPROTEINBRPT"/>
</dbReference>
<keyword evidence="9" id="KW-1185">Reference proteome</keyword>
<dbReference type="InterPro" id="IPR050844">
    <property type="entry name" value="Coatomer_complex_subunit"/>
</dbReference>
<dbReference type="InterPro" id="IPR036322">
    <property type="entry name" value="WD40_repeat_dom_sf"/>
</dbReference>
<dbReference type="Pfam" id="PF00400">
    <property type="entry name" value="WD40"/>
    <property type="match status" value="6"/>
</dbReference>
<dbReference type="InterPro" id="IPR020472">
    <property type="entry name" value="WD40_PAC1"/>
</dbReference>
<gene>
    <name evidence="8" type="ORF">SADUNF_Sadunf01G0154300</name>
</gene>
<dbReference type="SUPFAM" id="SSF50978">
    <property type="entry name" value="WD40 repeat-like"/>
    <property type="match status" value="1"/>
</dbReference>
<evidence type="ECO:0000256" key="3">
    <source>
        <dbReference type="ARBA" id="ARBA00022737"/>
    </source>
</evidence>
<comment type="caution">
    <text evidence="8">The sequence shown here is derived from an EMBL/GenBank/DDBJ whole genome shotgun (WGS) entry which is preliminary data.</text>
</comment>
<dbReference type="GO" id="GO:0006890">
    <property type="term" value="P:retrograde vesicle-mediated transport, Golgi to endoplasmic reticulum"/>
    <property type="evidence" value="ECO:0007669"/>
    <property type="project" value="TreeGrafter"/>
</dbReference>
<dbReference type="PROSITE" id="PS50294">
    <property type="entry name" value="WD_REPEATS_REGION"/>
    <property type="match status" value="4"/>
</dbReference>
<dbReference type="InterPro" id="IPR001680">
    <property type="entry name" value="WD40_rpt"/>
</dbReference>
<dbReference type="PROSITE" id="PS50082">
    <property type="entry name" value="WD_REPEATS_2"/>
    <property type="match status" value="4"/>
</dbReference>
<name>A0A835NBV6_9ROSI</name>
<evidence type="ECO:0000256" key="1">
    <source>
        <dbReference type="ARBA" id="ARBA00004156"/>
    </source>
</evidence>
<reference evidence="8 9" key="1">
    <citation type="submission" date="2020-10" db="EMBL/GenBank/DDBJ databases">
        <title>Plant Genome Project.</title>
        <authorList>
            <person name="Zhang R.-G."/>
        </authorList>
    </citation>
    <scope>NUCLEOTIDE SEQUENCE [LARGE SCALE GENOMIC DNA]</scope>
    <source>
        <strain evidence="8">FAFU-HL-1</strain>
        <tissue evidence="8">Leaf</tissue>
    </source>
</reference>
<evidence type="ECO:0000313" key="8">
    <source>
        <dbReference type="EMBL" id="KAF9690038.1"/>
    </source>
</evidence>
<feature type="repeat" description="WD" evidence="7">
    <location>
        <begin position="220"/>
        <end position="263"/>
    </location>
</feature>